<dbReference type="AlphaFoldDB" id="A0A9P4Y3R1"/>
<dbReference type="OrthoDB" id="1263307at2759"/>
<evidence type="ECO:0000313" key="3">
    <source>
        <dbReference type="Proteomes" id="UP000803844"/>
    </source>
</evidence>
<dbReference type="Gene3D" id="3.40.50.1820">
    <property type="entry name" value="alpha/beta hydrolase"/>
    <property type="match status" value="1"/>
</dbReference>
<name>A0A9P4Y3R1_CRYP1</name>
<evidence type="ECO:0000259" key="1">
    <source>
        <dbReference type="Pfam" id="PF12697"/>
    </source>
</evidence>
<dbReference type="InterPro" id="IPR029058">
    <property type="entry name" value="AB_hydrolase_fold"/>
</dbReference>
<evidence type="ECO:0000313" key="2">
    <source>
        <dbReference type="EMBL" id="KAF3766389.1"/>
    </source>
</evidence>
<sequence>MAKQNVSIILVPGSFATPPLYNPLLDTLHSQGFNAQAINLPSANDGSVLPAPTAADDAAHIRQAILSLLDDSAHAQNVVLALHSYAGIPGSTAVRGLSRADRAAQGKSTAVVGVVYIASFVLPLGRSLRAFMSSMDAMPEGPARDGVPGGYMPALEEEAIPWAFSDVEDEEARWRWAGMMTAHSSDSYDGPVEYEAWKEIPSVQIIPENDVVCPTHVQEKMHEGARAAGGVIRRVFLKGVGHMLVLTQPELVAGEIVKMAGEEAV</sequence>
<dbReference type="GeneID" id="63837625"/>
<dbReference type="SUPFAM" id="SSF53474">
    <property type="entry name" value="alpha/beta-Hydrolases"/>
    <property type="match status" value="1"/>
</dbReference>
<gene>
    <name evidence="2" type="ORF">M406DRAFT_330216</name>
</gene>
<dbReference type="Proteomes" id="UP000803844">
    <property type="component" value="Unassembled WGS sequence"/>
</dbReference>
<dbReference type="Pfam" id="PF12697">
    <property type="entry name" value="Abhydrolase_6"/>
    <property type="match status" value="1"/>
</dbReference>
<protein>
    <submittedName>
        <fullName evidence="2">Alpha/beta-hydrolase</fullName>
    </submittedName>
</protein>
<proteinExistence type="predicted"/>
<dbReference type="EMBL" id="MU032347">
    <property type="protein sequence ID" value="KAF3766389.1"/>
    <property type="molecule type" value="Genomic_DNA"/>
</dbReference>
<dbReference type="InterPro" id="IPR000073">
    <property type="entry name" value="AB_hydrolase_1"/>
</dbReference>
<accession>A0A9P4Y3R1</accession>
<comment type="caution">
    <text evidence="2">The sequence shown here is derived from an EMBL/GenBank/DDBJ whole genome shotgun (WGS) entry which is preliminary data.</text>
</comment>
<keyword evidence="3" id="KW-1185">Reference proteome</keyword>
<dbReference type="InterPro" id="IPR052897">
    <property type="entry name" value="Sec-Metab_Biosynth_Hydrolase"/>
</dbReference>
<dbReference type="PANTHER" id="PTHR37017">
    <property type="entry name" value="AB HYDROLASE-1 DOMAIN-CONTAINING PROTEIN-RELATED"/>
    <property type="match status" value="1"/>
</dbReference>
<organism evidence="2 3">
    <name type="scientific">Cryphonectria parasitica (strain ATCC 38755 / EP155)</name>
    <dbReference type="NCBI Taxonomy" id="660469"/>
    <lineage>
        <taxon>Eukaryota</taxon>
        <taxon>Fungi</taxon>
        <taxon>Dikarya</taxon>
        <taxon>Ascomycota</taxon>
        <taxon>Pezizomycotina</taxon>
        <taxon>Sordariomycetes</taxon>
        <taxon>Sordariomycetidae</taxon>
        <taxon>Diaporthales</taxon>
        <taxon>Cryphonectriaceae</taxon>
        <taxon>Cryphonectria-Endothia species complex</taxon>
        <taxon>Cryphonectria</taxon>
    </lineage>
</organism>
<reference evidence="2" key="1">
    <citation type="journal article" date="2020" name="Phytopathology">
        <title>Genome sequence of the chestnut blight fungus Cryphonectria parasitica EP155: A fundamental resource for an archetypical invasive plant pathogen.</title>
        <authorList>
            <person name="Crouch J.A."/>
            <person name="Dawe A."/>
            <person name="Aerts A."/>
            <person name="Barry K."/>
            <person name="Churchill A.C.L."/>
            <person name="Grimwood J."/>
            <person name="Hillman B."/>
            <person name="Milgroom M.G."/>
            <person name="Pangilinan J."/>
            <person name="Smith M."/>
            <person name="Salamov A."/>
            <person name="Schmutz J."/>
            <person name="Yadav J."/>
            <person name="Grigoriev I.V."/>
            <person name="Nuss D."/>
        </authorList>
    </citation>
    <scope>NUCLEOTIDE SEQUENCE</scope>
    <source>
        <strain evidence="2">EP155</strain>
    </source>
</reference>
<feature type="domain" description="AB hydrolase-1" evidence="1">
    <location>
        <begin position="8"/>
        <end position="253"/>
    </location>
</feature>
<dbReference type="PANTHER" id="PTHR37017:SF11">
    <property type="entry name" value="ESTERASE_LIPASE_THIOESTERASE DOMAIN-CONTAINING PROTEIN"/>
    <property type="match status" value="1"/>
</dbReference>
<dbReference type="RefSeq" id="XP_040777350.1">
    <property type="nucleotide sequence ID" value="XM_040920496.1"/>
</dbReference>